<dbReference type="AlphaFoldDB" id="A0A0L0UW51"/>
<evidence type="ECO:0000256" key="4">
    <source>
        <dbReference type="ARBA" id="ARBA00022448"/>
    </source>
</evidence>
<evidence type="ECO:0000313" key="13">
    <source>
        <dbReference type="EMBL" id="KNE91250.1"/>
    </source>
</evidence>
<evidence type="ECO:0000313" key="14">
    <source>
        <dbReference type="Proteomes" id="UP000054564"/>
    </source>
</evidence>
<protein>
    <submittedName>
        <fullName evidence="13">Uncharacterized protein</fullName>
    </submittedName>
</protein>
<evidence type="ECO:0000256" key="5">
    <source>
        <dbReference type="ARBA" id="ARBA00022660"/>
    </source>
</evidence>
<dbReference type="GO" id="GO:0032981">
    <property type="term" value="P:mitochondrial respiratory chain complex I assembly"/>
    <property type="evidence" value="ECO:0007669"/>
    <property type="project" value="TreeGrafter"/>
</dbReference>
<sequence>MSDRKQPIYRDPWAKREAWRKHPVFDRRTQIRNMFPGFGIALIAFSGYVAWDNLSSPNSSTIHDLKKHSEDQIKQKDNLLGWVTGQDDKKADHK</sequence>
<accession>A0A0L0UW51</accession>
<evidence type="ECO:0000256" key="12">
    <source>
        <dbReference type="SAM" id="Phobius"/>
    </source>
</evidence>
<proteinExistence type="inferred from homology"/>
<dbReference type="EMBL" id="AJIL01000212">
    <property type="protein sequence ID" value="KNE91250.1"/>
    <property type="molecule type" value="Genomic_DNA"/>
</dbReference>
<keyword evidence="10" id="KW-0496">Mitochondrion</keyword>
<keyword evidence="14" id="KW-1185">Reference proteome</keyword>
<dbReference type="PANTHER" id="PTHR15082:SF2">
    <property type="entry name" value="NADH DEHYDROGENASE [UBIQUINONE] 1 BETA SUBCOMPLEX SUBUNIT 3"/>
    <property type="match status" value="1"/>
</dbReference>
<evidence type="ECO:0000256" key="3">
    <source>
        <dbReference type="ARBA" id="ARBA00005667"/>
    </source>
</evidence>
<comment type="similarity">
    <text evidence="3">Belongs to the complex I NDUFB3 subunit family.</text>
</comment>
<dbReference type="GO" id="GO:0022900">
    <property type="term" value="P:electron transport chain"/>
    <property type="evidence" value="ECO:0007669"/>
    <property type="project" value="InterPro"/>
</dbReference>
<dbReference type="InterPro" id="IPR012576">
    <property type="entry name" value="NDUFB3"/>
</dbReference>
<keyword evidence="9 12" id="KW-1133">Transmembrane helix</keyword>
<comment type="subcellular location">
    <subcellularLocation>
        <location evidence="2">Mitochondrion inner membrane</location>
        <topology evidence="2">Single-pass membrane protein</topology>
        <orientation evidence="2">Matrix side</orientation>
    </subcellularLocation>
</comment>
<evidence type="ECO:0000256" key="11">
    <source>
        <dbReference type="ARBA" id="ARBA00023136"/>
    </source>
</evidence>
<evidence type="ECO:0000256" key="1">
    <source>
        <dbReference type="ARBA" id="ARBA00003195"/>
    </source>
</evidence>
<dbReference type="STRING" id="1165861.A0A0L0UW51"/>
<feature type="transmembrane region" description="Helical" evidence="12">
    <location>
        <begin position="34"/>
        <end position="51"/>
    </location>
</feature>
<keyword evidence="4" id="KW-0813">Transport</keyword>
<comment type="caution">
    <text evidence="13">The sequence shown here is derived from an EMBL/GenBank/DDBJ whole genome shotgun (WGS) entry which is preliminary data.</text>
</comment>
<comment type="function">
    <text evidence="1">Accessory subunit of the mitochondrial membrane respiratory chain NADH dehydrogenase (Complex I), that is believed not to be involved in catalysis. Complex I functions in the transfer of electrons from NADH to the respiratory chain. The immediate electron acceptor for the enzyme is believed to be ubiquinone.</text>
</comment>
<organism evidence="13 14">
    <name type="scientific">Puccinia striiformis f. sp. tritici PST-78</name>
    <dbReference type="NCBI Taxonomy" id="1165861"/>
    <lineage>
        <taxon>Eukaryota</taxon>
        <taxon>Fungi</taxon>
        <taxon>Dikarya</taxon>
        <taxon>Basidiomycota</taxon>
        <taxon>Pucciniomycotina</taxon>
        <taxon>Pucciniomycetes</taxon>
        <taxon>Pucciniales</taxon>
        <taxon>Pucciniaceae</taxon>
        <taxon>Puccinia</taxon>
    </lineage>
</organism>
<dbReference type="PANTHER" id="PTHR15082">
    <property type="entry name" value="NADH-UBIQUINONE OXIDOREDUCTASE B12 SUBUNIT"/>
    <property type="match status" value="1"/>
</dbReference>
<dbReference type="OrthoDB" id="521512at2759"/>
<dbReference type="Pfam" id="PF08122">
    <property type="entry name" value="NDUF_B12"/>
    <property type="match status" value="1"/>
</dbReference>
<evidence type="ECO:0000256" key="8">
    <source>
        <dbReference type="ARBA" id="ARBA00022982"/>
    </source>
</evidence>
<reference evidence="14" key="1">
    <citation type="submission" date="2014-03" db="EMBL/GenBank/DDBJ databases">
        <title>The Genome Sequence of Puccinia striiformis f. sp. tritici PST-78.</title>
        <authorList>
            <consortium name="The Broad Institute Genome Sequencing Platform"/>
            <person name="Cuomo C."/>
            <person name="Hulbert S."/>
            <person name="Chen X."/>
            <person name="Walker B."/>
            <person name="Young S.K."/>
            <person name="Zeng Q."/>
            <person name="Gargeya S."/>
            <person name="Fitzgerald M."/>
            <person name="Haas B."/>
            <person name="Abouelleil A."/>
            <person name="Alvarado L."/>
            <person name="Arachchi H.M."/>
            <person name="Berlin A.M."/>
            <person name="Chapman S.B."/>
            <person name="Goldberg J."/>
            <person name="Griggs A."/>
            <person name="Gujja S."/>
            <person name="Hansen M."/>
            <person name="Howarth C."/>
            <person name="Imamovic A."/>
            <person name="Larimer J."/>
            <person name="McCowan C."/>
            <person name="Montmayeur A."/>
            <person name="Murphy C."/>
            <person name="Neiman D."/>
            <person name="Pearson M."/>
            <person name="Priest M."/>
            <person name="Roberts A."/>
            <person name="Saif S."/>
            <person name="Shea T."/>
            <person name="Sisk P."/>
            <person name="Sykes S."/>
            <person name="Wortman J."/>
            <person name="Nusbaum C."/>
            <person name="Birren B."/>
        </authorList>
    </citation>
    <scope>NUCLEOTIDE SEQUENCE [LARGE SCALE GENOMIC DNA]</scope>
    <source>
        <strain evidence="14">race PST-78</strain>
    </source>
</reference>
<keyword evidence="8" id="KW-0249">Electron transport</keyword>
<keyword evidence="5" id="KW-0679">Respiratory chain</keyword>
<evidence type="ECO:0000256" key="7">
    <source>
        <dbReference type="ARBA" id="ARBA00022792"/>
    </source>
</evidence>
<name>A0A0L0UW51_9BASI</name>
<evidence type="ECO:0000256" key="10">
    <source>
        <dbReference type="ARBA" id="ARBA00023128"/>
    </source>
</evidence>
<evidence type="ECO:0000256" key="2">
    <source>
        <dbReference type="ARBA" id="ARBA00004298"/>
    </source>
</evidence>
<keyword evidence="7" id="KW-0999">Mitochondrion inner membrane</keyword>
<keyword evidence="6 12" id="KW-0812">Transmembrane</keyword>
<dbReference type="GO" id="GO:0005743">
    <property type="term" value="C:mitochondrial inner membrane"/>
    <property type="evidence" value="ECO:0007669"/>
    <property type="project" value="UniProtKB-SubCell"/>
</dbReference>
<evidence type="ECO:0000256" key="9">
    <source>
        <dbReference type="ARBA" id="ARBA00022989"/>
    </source>
</evidence>
<keyword evidence="11 12" id="KW-0472">Membrane</keyword>
<dbReference type="Proteomes" id="UP000054564">
    <property type="component" value="Unassembled WGS sequence"/>
</dbReference>
<gene>
    <name evidence="13" type="ORF">PSTG_15316</name>
</gene>
<evidence type="ECO:0000256" key="6">
    <source>
        <dbReference type="ARBA" id="ARBA00022692"/>
    </source>
</evidence>